<dbReference type="Pfam" id="PF00023">
    <property type="entry name" value="Ank"/>
    <property type="match status" value="1"/>
</dbReference>
<name>A0A016SS33_9BILA</name>
<comment type="caution">
    <text evidence="8">The sequence shown here is derived from an EMBL/GenBank/DDBJ whole genome shotgun (WGS) entry which is preliminary data.</text>
</comment>
<feature type="repeat" description="ANK" evidence="5">
    <location>
        <begin position="600"/>
        <end position="632"/>
    </location>
</feature>
<dbReference type="PANTHER" id="PTHR46358:SF1">
    <property type="entry name" value="TONSOKU-LIKE PROTEIN"/>
    <property type="match status" value="1"/>
</dbReference>
<dbReference type="Gene3D" id="1.25.40.10">
    <property type="entry name" value="Tetratricopeptide repeat domain"/>
    <property type="match status" value="1"/>
</dbReference>
<dbReference type="Gene3D" id="3.80.10.10">
    <property type="entry name" value="Ribonuclease Inhibitor"/>
    <property type="match status" value="1"/>
</dbReference>
<dbReference type="Pfam" id="PF12796">
    <property type="entry name" value="Ank_2"/>
    <property type="match status" value="1"/>
</dbReference>
<dbReference type="InterPro" id="IPR052311">
    <property type="entry name" value="MMS22L-TONSL_complex_comp"/>
</dbReference>
<feature type="region of interest" description="Disordered" evidence="7">
    <location>
        <begin position="751"/>
        <end position="908"/>
    </location>
</feature>
<reference evidence="9" key="1">
    <citation type="journal article" date="2015" name="Nat. Genet.">
        <title>The genome and transcriptome of the zoonotic hookworm Ancylostoma ceylanicum identify infection-specific gene families.</title>
        <authorList>
            <person name="Schwarz E.M."/>
            <person name="Hu Y."/>
            <person name="Antoshechkin I."/>
            <person name="Miller M.M."/>
            <person name="Sternberg P.W."/>
            <person name="Aroian R.V."/>
        </authorList>
    </citation>
    <scope>NUCLEOTIDE SEQUENCE</scope>
    <source>
        <strain evidence="9">HY135</strain>
    </source>
</reference>
<feature type="repeat" description="ANK" evidence="5">
    <location>
        <begin position="518"/>
        <end position="555"/>
    </location>
</feature>
<evidence type="ECO:0000256" key="1">
    <source>
        <dbReference type="ARBA" id="ARBA00004123"/>
    </source>
</evidence>
<evidence type="ECO:0000313" key="8">
    <source>
        <dbReference type="EMBL" id="EYB93508.1"/>
    </source>
</evidence>
<dbReference type="SUPFAM" id="SSF48452">
    <property type="entry name" value="TPR-like"/>
    <property type="match status" value="1"/>
</dbReference>
<dbReference type="GO" id="GO:0031297">
    <property type="term" value="P:replication fork processing"/>
    <property type="evidence" value="ECO:0007669"/>
    <property type="project" value="TreeGrafter"/>
</dbReference>
<feature type="compositionally biased region" description="Basic and acidic residues" evidence="7">
    <location>
        <begin position="762"/>
        <end position="779"/>
    </location>
</feature>
<dbReference type="InterPro" id="IPR032675">
    <property type="entry name" value="LRR_dom_sf"/>
</dbReference>
<keyword evidence="9" id="KW-1185">Reference proteome</keyword>
<dbReference type="GO" id="GO:0000724">
    <property type="term" value="P:double-strand break repair via homologous recombination"/>
    <property type="evidence" value="ECO:0007669"/>
    <property type="project" value="TreeGrafter"/>
</dbReference>
<dbReference type="InterPro" id="IPR019734">
    <property type="entry name" value="TPR_rpt"/>
</dbReference>
<keyword evidence="2" id="KW-0433">Leucine-rich repeat</keyword>
<dbReference type="PROSITE" id="PS50297">
    <property type="entry name" value="ANK_REP_REGION"/>
    <property type="match status" value="3"/>
</dbReference>
<dbReference type="InterPro" id="IPR011990">
    <property type="entry name" value="TPR-like_helical_dom_sf"/>
</dbReference>
<dbReference type="InterPro" id="IPR002110">
    <property type="entry name" value="Ankyrin_rpt"/>
</dbReference>
<accession>A0A016SS33</accession>
<evidence type="ECO:0000256" key="5">
    <source>
        <dbReference type="PROSITE-ProRule" id="PRU00023"/>
    </source>
</evidence>
<dbReference type="PROSITE" id="PS50005">
    <property type="entry name" value="TPR"/>
    <property type="match status" value="1"/>
</dbReference>
<dbReference type="Proteomes" id="UP000024635">
    <property type="component" value="Unassembled WGS sequence"/>
</dbReference>
<proteinExistence type="predicted"/>
<dbReference type="OrthoDB" id="4772757at2759"/>
<dbReference type="PANTHER" id="PTHR46358">
    <property type="entry name" value="TONSOKU-LIKE PROTEIN"/>
    <property type="match status" value="1"/>
</dbReference>
<evidence type="ECO:0000256" key="3">
    <source>
        <dbReference type="ARBA" id="ARBA00022737"/>
    </source>
</evidence>
<sequence>MKKRRREEELRREISRTKDVEKQLDLLSELGALYRTNGELELARNSFKKAAQLATALGNHLDLSFSHRALAEIYAEEGERKEALEHADLFRQTAQMSGSCSQIQLSLHVSGWIYEKLNMQQSHDSADLEEALSWCVKSIDYIKKFGHRIDADRKAVRVGGDSARRKAGLERLCSGICANLQRRTEAEKYWNAAYAYAKRSHDVELEYQLLLARIDFSWESPLKNAQRLVNFAPLKKKGYAIMELAQVLMFAGDFLGAQNALFECLLHHRPSLMADDAELLDARVVFMYKYFHRLDRTRSPDCSRTERRKMYELIADAFCSYGGDRKEILEHAVKYYKLMFQNSVSDREKCSAAISVAQTLMDLEAFDDAIEWFEKVLEFERTLGKSNTKLLQTQVLIFEAKCRRKFATKTSLLSDLDVLNSRIPDESPSMKASIYRAIGQFFFSNGDQEAPIYLGRAERLASETDAEESGEEEECEETCDELEARPDKAILRECMELARLRNSDLEIEKDRDKEKNAHGETRLHIAARSNDTGMVDKLIAAAILSQGYDVNRRDFGGWTPISEAVSAGMRDNVRALLKAGAKVDPVSTEVLNDDENSTGGGITPLMEACDKGFVEIARDLLKCGASVTKRNADGWTAVDFLRNLIVSCGDDDDENYVKELSTLAQFMEDLQRKQSFPVRGCAPQRRKSLRTKPPMKTSRPNPLDEEDTWGLNSYKRAIGGLGAQSTKRSRTPLPLDETALFYEDDVVMRNPPIDDDVVLPSDCERSPVKSRTQRWDTSRRSSRCASPLSTSTSDSPMKARTSSNRFAPLPIDDDFIIDDEPKRRKRKPHASQDMPTENVKRRSKVKSSVLLSSPQASPARFDRSPSPEVVIRRSQSRHLRESIPSRGPSPVTFSLDSRSPPVNNSSPTATQGIIIATLKFEDDTGAALRPDKLVTFPRIATMANAEERLRSELPQPHQAKSFDVRLGDGREADAEIPLISLGEPLVIVCRLRKPTAEVLYKSRGGAAREDVIECLGNFDKTGELDLSSSESPSKNLVELVLNAALDTKRDVAHLCLDGCDITDGVVSALTTILQNVAKFSCRYAGLNDEQLSALSTTSSPLNITSIDLSHNELTSGFTLSSMLSRCQQISELRICDLDIEMGQEALVNAISDLRSLRLLDVSFSNWIKGKHVENILSSCENLTNLILDGSDLRELCFESTWLPNLRELSMVGCQLTEFDSLIEWISMGCVQKLDLSGTEITLNHLRTLVEARMMCPPIVVLLTRARAVERDPQAFVDMILAFLAVVVATYQPVADNGGGQGVPRMGRRIFEIRKIKIL</sequence>
<feature type="region of interest" description="Disordered" evidence="7">
    <location>
        <begin position="677"/>
        <end position="708"/>
    </location>
</feature>
<dbReference type="GO" id="GO:0043596">
    <property type="term" value="C:nuclear replication fork"/>
    <property type="evidence" value="ECO:0007669"/>
    <property type="project" value="TreeGrafter"/>
</dbReference>
<dbReference type="SUPFAM" id="SSF52047">
    <property type="entry name" value="RNI-like"/>
    <property type="match status" value="1"/>
</dbReference>
<feature type="repeat" description="TPR" evidence="6">
    <location>
        <begin position="24"/>
        <end position="57"/>
    </location>
</feature>
<dbReference type="Pfam" id="PF13424">
    <property type="entry name" value="TPR_12"/>
    <property type="match status" value="1"/>
</dbReference>
<dbReference type="SMART" id="SM00248">
    <property type="entry name" value="ANK"/>
    <property type="match status" value="3"/>
</dbReference>
<dbReference type="SUPFAM" id="SSF48403">
    <property type="entry name" value="Ankyrin repeat"/>
    <property type="match status" value="1"/>
</dbReference>
<dbReference type="EMBL" id="JARK01001517">
    <property type="protein sequence ID" value="EYB93508.1"/>
    <property type="molecule type" value="Genomic_DNA"/>
</dbReference>
<keyword evidence="6" id="KW-0802">TPR repeat</keyword>
<evidence type="ECO:0000313" key="9">
    <source>
        <dbReference type="Proteomes" id="UP000024635"/>
    </source>
</evidence>
<protein>
    <submittedName>
        <fullName evidence="8">Uncharacterized protein</fullName>
    </submittedName>
</protein>
<dbReference type="Gene3D" id="1.25.40.20">
    <property type="entry name" value="Ankyrin repeat-containing domain"/>
    <property type="match status" value="1"/>
</dbReference>
<evidence type="ECO:0000256" key="2">
    <source>
        <dbReference type="ARBA" id="ARBA00022614"/>
    </source>
</evidence>
<comment type="subcellular location">
    <subcellularLocation>
        <location evidence="1">Nucleus</location>
    </subcellularLocation>
</comment>
<dbReference type="PROSITE" id="PS50088">
    <property type="entry name" value="ANK_REPEAT"/>
    <property type="match status" value="3"/>
</dbReference>
<keyword evidence="4" id="KW-0539">Nucleus</keyword>
<feature type="compositionally biased region" description="Polar residues" evidence="7">
    <location>
        <begin position="783"/>
        <end position="805"/>
    </location>
</feature>
<feature type="repeat" description="ANK" evidence="5">
    <location>
        <begin position="556"/>
        <end position="588"/>
    </location>
</feature>
<dbReference type="STRING" id="53326.A0A016SS33"/>
<keyword evidence="5" id="KW-0040">ANK repeat</keyword>
<dbReference type="InterPro" id="IPR036770">
    <property type="entry name" value="Ankyrin_rpt-contain_sf"/>
</dbReference>
<dbReference type="SMART" id="SM00028">
    <property type="entry name" value="TPR"/>
    <property type="match status" value="2"/>
</dbReference>
<evidence type="ECO:0000256" key="4">
    <source>
        <dbReference type="ARBA" id="ARBA00023242"/>
    </source>
</evidence>
<gene>
    <name evidence="8" type="primary">Acey_s0181.g850</name>
    <name evidence="8" type="synonym">Acey-K02B12.5</name>
    <name evidence="8" type="ORF">Y032_0181g850</name>
</gene>
<keyword evidence="3" id="KW-0677">Repeat</keyword>
<feature type="compositionally biased region" description="Polar residues" evidence="7">
    <location>
        <begin position="891"/>
        <end position="908"/>
    </location>
</feature>
<evidence type="ECO:0000256" key="7">
    <source>
        <dbReference type="SAM" id="MobiDB-lite"/>
    </source>
</evidence>
<organism evidence="8 9">
    <name type="scientific">Ancylostoma ceylanicum</name>
    <dbReference type="NCBI Taxonomy" id="53326"/>
    <lineage>
        <taxon>Eukaryota</taxon>
        <taxon>Metazoa</taxon>
        <taxon>Ecdysozoa</taxon>
        <taxon>Nematoda</taxon>
        <taxon>Chromadorea</taxon>
        <taxon>Rhabditida</taxon>
        <taxon>Rhabditina</taxon>
        <taxon>Rhabditomorpha</taxon>
        <taxon>Strongyloidea</taxon>
        <taxon>Ancylostomatidae</taxon>
        <taxon>Ancylostomatinae</taxon>
        <taxon>Ancylostoma</taxon>
    </lineage>
</organism>
<evidence type="ECO:0000256" key="6">
    <source>
        <dbReference type="PROSITE-ProRule" id="PRU00339"/>
    </source>
</evidence>